<feature type="region of interest" description="Disordered" evidence="2">
    <location>
        <begin position="1"/>
        <end position="33"/>
    </location>
</feature>
<dbReference type="EMBL" id="JACJQY010000010">
    <property type="protein sequence ID" value="MBD2316972.1"/>
    <property type="molecule type" value="Genomic_DNA"/>
</dbReference>
<evidence type="ECO:0000313" key="3">
    <source>
        <dbReference type="EMBL" id="MBD2316972.1"/>
    </source>
</evidence>
<comment type="caution">
    <text evidence="3">The sequence shown here is derived from an EMBL/GenBank/DDBJ whole genome shotgun (WGS) entry which is preliminary data.</text>
</comment>
<feature type="compositionally biased region" description="Low complexity" evidence="2">
    <location>
        <begin position="9"/>
        <end position="18"/>
    </location>
</feature>
<reference evidence="3 4" key="1">
    <citation type="journal article" date="2020" name="ISME J.">
        <title>Comparative genomics reveals insights into cyanobacterial evolution and habitat adaptation.</title>
        <authorList>
            <person name="Chen M.Y."/>
            <person name="Teng W.K."/>
            <person name="Zhao L."/>
            <person name="Hu C.X."/>
            <person name="Zhou Y.K."/>
            <person name="Han B.P."/>
            <person name="Song L.R."/>
            <person name="Shu W.S."/>
        </authorList>
    </citation>
    <scope>NUCLEOTIDE SEQUENCE [LARGE SCALE GENOMIC DNA]</scope>
    <source>
        <strain evidence="3 4">FACHB-1050</strain>
    </source>
</reference>
<keyword evidence="4" id="KW-1185">Reference proteome</keyword>
<accession>A0ABR8C9N8</accession>
<dbReference type="Proteomes" id="UP000618445">
    <property type="component" value="Unassembled WGS sequence"/>
</dbReference>
<keyword evidence="1" id="KW-0175">Coiled coil</keyword>
<protein>
    <submittedName>
        <fullName evidence="3">Uncharacterized protein</fullName>
    </submittedName>
</protein>
<evidence type="ECO:0000313" key="4">
    <source>
        <dbReference type="Proteomes" id="UP000618445"/>
    </source>
</evidence>
<dbReference type="RefSeq" id="WP_190577839.1">
    <property type="nucleotide sequence ID" value="NZ_CAWPQU010000002.1"/>
</dbReference>
<feature type="coiled-coil region" evidence="1">
    <location>
        <begin position="46"/>
        <end position="115"/>
    </location>
</feature>
<organism evidence="3 4">
    <name type="scientific">Phormidium tenue FACHB-1050</name>
    <dbReference type="NCBI Taxonomy" id="2692857"/>
    <lineage>
        <taxon>Bacteria</taxon>
        <taxon>Bacillati</taxon>
        <taxon>Cyanobacteriota</taxon>
        <taxon>Cyanophyceae</taxon>
        <taxon>Oscillatoriophycideae</taxon>
        <taxon>Oscillatoriales</taxon>
        <taxon>Oscillatoriaceae</taxon>
        <taxon>Phormidium</taxon>
    </lineage>
</organism>
<name>A0ABR8C9N8_9CYAN</name>
<gene>
    <name evidence="3" type="ORF">H6G05_08950</name>
</gene>
<evidence type="ECO:0000256" key="2">
    <source>
        <dbReference type="SAM" id="MobiDB-lite"/>
    </source>
</evidence>
<sequence>MSQAGFGDSSSQESISPSMPEPQAPLQSVSPNVIGEPTTLFNALPRQVLEQELQFCNERSQQAQILLRQAQEQLQLSQLVIQRQETLTQTLQSRIDQLENELQDVHTNCDELRDRLKRQQHHTSQLKAALERCLDTSTPAPNDMALNDMALSALESWSIAKLADEKITPVEASHDSPMQNVVKIVPAPQPIELESPQELKPFISESQSLEFEEPVQLSIPAKTQAISPLIVRPHKASQGSPIAPNLSALQVVAESKEQSIVNWRIEKQPDQQAIAAIGQNTTTDESASSLISSSSAVTNSTMASTVAMPKFMQALYGNANSPVNEGREEDTQLAIANANPRKAVTSLAAVQLPQFPPLPRR</sequence>
<evidence type="ECO:0000256" key="1">
    <source>
        <dbReference type="SAM" id="Coils"/>
    </source>
</evidence>
<proteinExistence type="predicted"/>